<dbReference type="InterPro" id="IPR050265">
    <property type="entry name" value="Fe/Mn_Superoxide_Dismutase"/>
</dbReference>
<dbReference type="GO" id="GO:0005739">
    <property type="term" value="C:mitochondrion"/>
    <property type="evidence" value="ECO:0007669"/>
    <property type="project" value="TreeGrafter"/>
</dbReference>
<dbReference type="PRINTS" id="PR01703">
    <property type="entry name" value="MNSODISMTASE"/>
</dbReference>
<dbReference type="EMBL" id="KV453926">
    <property type="protein sequence ID" value="ODV75276.1"/>
    <property type="molecule type" value="Genomic_DNA"/>
</dbReference>
<evidence type="ECO:0000256" key="9">
    <source>
        <dbReference type="PIRSR" id="PIRSR000349-1"/>
    </source>
</evidence>
<evidence type="ECO:0000256" key="1">
    <source>
        <dbReference type="ARBA" id="ARBA00001936"/>
    </source>
</evidence>
<dbReference type="InterPro" id="IPR019833">
    <property type="entry name" value="Mn/Fe_SOD_BS"/>
</dbReference>
<evidence type="ECO:0000256" key="3">
    <source>
        <dbReference type="ARBA" id="ARBA00012682"/>
    </source>
</evidence>
<dbReference type="InterPro" id="IPR036324">
    <property type="entry name" value="Mn/Fe_SOD_N_sf"/>
</dbReference>
<reference evidence="14 16" key="3">
    <citation type="journal article" date="2016" name="Proc. Natl. Acad. Sci. U.S.A.">
        <title>Comparative genomics of biotechnologically important yeasts.</title>
        <authorList>
            <person name="Riley R."/>
            <person name="Haridas S."/>
            <person name="Wolfe K.H."/>
            <person name="Lopes M.R."/>
            <person name="Hittinger C.T."/>
            <person name="Goeker M."/>
            <person name="Salamov A.A."/>
            <person name="Wisecaver J.H."/>
            <person name="Long T.M."/>
            <person name="Calvey C.H."/>
            <person name="Aerts A.L."/>
            <person name="Barry K.W."/>
            <person name="Choi C."/>
            <person name="Clum A."/>
            <person name="Coughlan A.Y."/>
            <person name="Deshpande S."/>
            <person name="Douglass A.P."/>
            <person name="Hanson S.J."/>
            <person name="Klenk H.-P."/>
            <person name="LaButti K.M."/>
            <person name="Lapidus A."/>
            <person name="Lindquist E.A."/>
            <person name="Lipzen A.M."/>
            <person name="Meier-Kolthoff J.P."/>
            <person name="Ohm R.A."/>
            <person name="Otillar R.P."/>
            <person name="Pangilinan J.L."/>
            <person name="Peng Y."/>
            <person name="Rokas A."/>
            <person name="Rosa C.A."/>
            <person name="Scheuner C."/>
            <person name="Sibirny A.A."/>
            <person name="Slot J.C."/>
            <person name="Stielow J.B."/>
            <person name="Sun H."/>
            <person name="Kurtzman C.P."/>
            <person name="Blackwell M."/>
            <person name="Grigoriev I.V."/>
            <person name="Jeffries T.W."/>
        </authorList>
    </citation>
    <scope>NUCLEOTIDE SEQUENCE [LARGE SCALE GENOMIC DNA]</scope>
    <source>
        <strain evidence="16">ATCC 18201 / CBS 1600 / BCRC 20928 / JCM 3617 / NBRC 0987 / NRRL Y-1542</strain>
        <strain evidence="14">NRRL Y-1542</strain>
    </source>
</reference>
<dbReference type="GO" id="GO:0030145">
    <property type="term" value="F:manganese ion binding"/>
    <property type="evidence" value="ECO:0007669"/>
    <property type="project" value="TreeGrafter"/>
</dbReference>
<evidence type="ECO:0000256" key="4">
    <source>
        <dbReference type="ARBA" id="ARBA00022723"/>
    </source>
</evidence>
<organism evidence="13 15">
    <name type="scientific">Cyberlindnera jadinii (strain ATCC 18201 / CBS 1600 / BCRC 20928 / JCM 3617 / NBRC 0987 / NRRL Y-1542)</name>
    <name type="common">Torula yeast</name>
    <name type="synonym">Candida utilis</name>
    <dbReference type="NCBI Taxonomy" id="983966"/>
    <lineage>
        <taxon>Eukaryota</taxon>
        <taxon>Fungi</taxon>
        <taxon>Dikarya</taxon>
        <taxon>Ascomycota</taxon>
        <taxon>Saccharomycotina</taxon>
        <taxon>Saccharomycetes</taxon>
        <taxon>Phaffomycetales</taxon>
        <taxon>Phaffomycetaceae</taxon>
        <taxon>Cyberlindnera</taxon>
    </lineage>
</organism>
<comment type="function">
    <text evidence="10">Destroys radicals which are normally produced within the cells and which are toxic to biological systems.</text>
</comment>
<evidence type="ECO:0000256" key="7">
    <source>
        <dbReference type="ARBA" id="ARBA00023211"/>
    </source>
</evidence>
<dbReference type="PROSITE" id="PS00088">
    <property type="entry name" value="SOD_MN"/>
    <property type="match status" value="1"/>
</dbReference>
<evidence type="ECO:0000256" key="6">
    <source>
        <dbReference type="ARBA" id="ARBA00023002"/>
    </source>
</evidence>
<dbReference type="PIRSF" id="PIRSF000349">
    <property type="entry name" value="SODismutase"/>
    <property type="match status" value="1"/>
</dbReference>
<reference evidence="13" key="1">
    <citation type="submission" date="2014-12" db="EMBL/GenBank/DDBJ databases">
        <authorList>
            <person name="Jaenicke S."/>
        </authorList>
    </citation>
    <scope>NUCLEOTIDE SEQUENCE [LARGE SCALE GENOMIC DNA]</scope>
    <source>
        <strain evidence="13">CBS1600</strain>
    </source>
</reference>
<feature type="domain" description="Manganese/iron superoxide dismutase N-terminal" evidence="11">
    <location>
        <begin position="7"/>
        <end position="85"/>
    </location>
</feature>
<dbReference type="InterPro" id="IPR036314">
    <property type="entry name" value="SOD_C_sf"/>
</dbReference>
<dbReference type="OMA" id="NWHEAES"/>
<dbReference type="Proteomes" id="UP000094389">
    <property type="component" value="Unassembled WGS sequence"/>
</dbReference>
<feature type="binding site" evidence="9">
    <location>
        <position position="78"/>
    </location>
    <ligand>
        <name>Mn(2+)</name>
        <dbReference type="ChEBI" id="CHEBI:29035"/>
    </ligand>
</feature>
<evidence type="ECO:0000256" key="5">
    <source>
        <dbReference type="ARBA" id="ARBA00022862"/>
    </source>
</evidence>
<dbReference type="FunFam" id="1.10.287.990:FF:000001">
    <property type="entry name" value="Superoxide dismutase"/>
    <property type="match status" value="1"/>
</dbReference>
<keyword evidence="6 10" id="KW-0560">Oxidoreductase</keyword>
<proteinExistence type="inferred from homology"/>
<dbReference type="Pfam" id="PF02777">
    <property type="entry name" value="Sod_Fe_C"/>
    <property type="match status" value="1"/>
</dbReference>
<dbReference type="InterPro" id="IPR001189">
    <property type="entry name" value="Mn/Fe_SOD"/>
</dbReference>
<dbReference type="STRING" id="983966.A0A0H5C3G2"/>
<evidence type="ECO:0000259" key="11">
    <source>
        <dbReference type="Pfam" id="PF00081"/>
    </source>
</evidence>
<evidence type="ECO:0000313" key="14">
    <source>
        <dbReference type="EMBL" id="ODV75276.1"/>
    </source>
</evidence>
<feature type="binding site" evidence="9">
    <location>
        <position position="164"/>
    </location>
    <ligand>
        <name>Mn(2+)</name>
        <dbReference type="ChEBI" id="CHEBI:29035"/>
    </ligand>
</feature>
<evidence type="ECO:0000256" key="8">
    <source>
        <dbReference type="ARBA" id="ARBA00049204"/>
    </source>
</evidence>
<dbReference type="PANTHER" id="PTHR11404:SF6">
    <property type="entry name" value="SUPEROXIDE DISMUTASE [MN], MITOCHONDRIAL"/>
    <property type="match status" value="1"/>
</dbReference>
<feature type="binding site" evidence="9">
    <location>
        <position position="30"/>
    </location>
    <ligand>
        <name>Mn(2+)</name>
        <dbReference type="ChEBI" id="CHEBI:29035"/>
    </ligand>
</feature>
<accession>A0A0H5C3G2</accession>
<dbReference type="EMBL" id="CDQK01000003">
    <property type="protein sequence ID" value="CEP22428.1"/>
    <property type="molecule type" value="Genomic_DNA"/>
</dbReference>
<comment type="catalytic activity">
    <reaction evidence="8 10">
        <text>2 superoxide + 2 H(+) = H2O2 + O2</text>
        <dbReference type="Rhea" id="RHEA:20696"/>
        <dbReference type="ChEBI" id="CHEBI:15378"/>
        <dbReference type="ChEBI" id="CHEBI:15379"/>
        <dbReference type="ChEBI" id="CHEBI:16240"/>
        <dbReference type="ChEBI" id="CHEBI:18421"/>
        <dbReference type="EC" id="1.15.1.1"/>
    </reaction>
</comment>
<evidence type="ECO:0000256" key="10">
    <source>
        <dbReference type="RuleBase" id="RU000414"/>
    </source>
</evidence>
<dbReference type="Gene3D" id="3.55.40.20">
    <property type="entry name" value="Iron/manganese superoxide dismutase, C-terminal domain"/>
    <property type="match status" value="1"/>
</dbReference>
<dbReference type="Pfam" id="PF00081">
    <property type="entry name" value="Sod_Fe_N"/>
    <property type="match status" value="1"/>
</dbReference>
<keyword evidence="16" id="KW-1185">Reference proteome</keyword>
<evidence type="ECO:0000313" key="16">
    <source>
        <dbReference type="Proteomes" id="UP000094389"/>
    </source>
</evidence>
<feature type="domain" description="Manganese/iron superoxide dismutase C-terminal" evidence="12">
    <location>
        <begin position="96"/>
        <end position="197"/>
    </location>
</feature>
<name>A0A0H5C3G2_CYBJN</name>
<keyword evidence="4 9" id="KW-0479">Metal-binding</keyword>
<dbReference type="InterPro" id="IPR019832">
    <property type="entry name" value="Mn/Fe_SOD_C"/>
</dbReference>
<dbReference type="PANTHER" id="PTHR11404">
    <property type="entry name" value="SUPEROXIDE DISMUTASE 2"/>
    <property type="match status" value="1"/>
</dbReference>
<evidence type="ECO:0000259" key="12">
    <source>
        <dbReference type="Pfam" id="PF02777"/>
    </source>
</evidence>
<dbReference type="InterPro" id="IPR019831">
    <property type="entry name" value="Mn/Fe_SOD_N"/>
</dbReference>
<sequence>MTYTPLTLPPLNYSFDALEPFISGQINEIHYTKHHQAYVNGYNTAINQLNDAENANDVFKTVQLQQAIKFNGGGFRNHNLFWGSLAPVSQGGGEYPTGPLAEAIENEYGSFEELIKLVNTKLASVQGSGWAWVVKNNENGAIEVVTTANQDTVGPQYTPLLAIDAWEHAYYLQYQNVKADYFNAIWNVVNWHEAESRLIAGLD</sequence>
<keyword evidence="7" id="KW-0464">Manganese</keyword>
<dbReference type="SUPFAM" id="SSF54719">
    <property type="entry name" value="Fe,Mn superoxide dismutase (SOD), C-terminal domain"/>
    <property type="match status" value="1"/>
</dbReference>
<reference evidence="15" key="2">
    <citation type="journal article" date="2015" name="J. Biotechnol.">
        <title>The structure of the Cyberlindnera jadinii genome and its relation to Candida utilis analyzed by the occurrence of single nucleotide polymorphisms.</title>
        <authorList>
            <person name="Rupp O."/>
            <person name="Brinkrolf K."/>
            <person name="Buerth C."/>
            <person name="Kunigo M."/>
            <person name="Schneider J."/>
            <person name="Jaenicke S."/>
            <person name="Goesmann A."/>
            <person name="Puehler A."/>
            <person name="Jaeger K.-E."/>
            <person name="Ernst J.F."/>
        </authorList>
    </citation>
    <scope>NUCLEOTIDE SEQUENCE [LARGE SCALE GENOMIC DNA]</scope>
    <source>
        <strain evidence="15">ATCC 18201 / CBS 1600 / BCRC 20928 / JCM 3617 / NBRC 0987 / NRRL Y-1542</strain>
    </source>
</reference>
<gene>
    <name evidence="13" type="primary">SOD3</name>
    <name evidence="13" type="ORF">BN1211_2789</name>
    <name evidence="14" type="ORF">CYBJADRAFT_166033</name>
</gene>
<dbReference type="OrthoDB" id="239262at2759"/>
<dbReference type="Gene3D" id="1.10.287.990">
    <property type="entry name" value="Fe,Mn superoxide dismutase (SOD) domain"/>
    <property type="match status" value="1"/>
</dbReference>
<dbReference type="FunFam" id="3.55.40.20:FF:000002">
    <property type="entry name" value="Superoxide dismutase"/>
    <property type="match status" value="1"/>
</dbReference>
<keyword evidence="5" id="KW-0049">Antioxidant</keyword>
<dbReference type="EC" id="1.15.1.1" evidence="3 10"/>
<dbReference type="AlphaFoldDB" id="A0A0H5C3G2"/>
<dbReference type="GO" id="GO:0004784">
    <property type="term" value="F:superoxide dismutase activity"/>
    <property type="evidence" value="ECO:0007669"/>
    <property type="project" value="UniProtKB-EC"/>
</dbReference>
<feature type="binding site" evidence="9">
    <location>
        <position position="168"/>
    </location>
    <ligand>
        <name>Mn(2+)</name>
        <dbReference type="ChEBI" id="CHEBI:29035"/>
    </ligand>
</feature>
<evidence type="ECO:0000313" key="15">
    <source>
        <dbReference type="Proteomes" id="UP000038830"/>
    </source>
</evidence>
<comment type="cofactor">
    <cofactor evidence="1">
        <name>Mn(2+)</name>
        <dbReference type="ChEBI" id="CHEBI:29035"/>
    </cofactor>
</comment>
<comment type="similarity">
    <text evidence="2 10">Belongs to the iron/manganese superoxide dismutase family.</text>
</comment>
<dbReference type="SUPFAM" id="SSF46609">
    <property type="entry name" value="Fe,Mn superoxide dismutase (SOD), N-terminal domain"/>
    <property type="match status" value="1"/>
</dbReference>
<protein>
    <recommendedName>
        <fullName evidence="3 10">Superoxide dismutase</fullName>
        <ecNumber evidence="3 10">1.15.1.1</ecNumber>
    </recommendedName>
</protein>
<dbReference type="Proteomes" id="UP000038830">
    <property type="component" value="Unassembled WGS sequence"/>
</dbReference>
<evidence type="ECO:0000313" key="13">
    <source>
        <dbReference type="EMBL" id="CEP22428.1"/>
    </source>
</evidence>
<evidence type="ECO:0000256" key="2">
    <source>
        <dbReference type="ARBA" id="ARBA00008714"/>
    </source>
</evidence>
<accession>A0A1E4S6Z6</accession>